<proteinExistence type="predicted"/>
<evidence type="ECO:0000256" key="4">
    <source>
        <dbReference type="PROSITE-ProRule" id="PRU00335"/>
    </source>
</evidence>
<keyword evidence="2 4" id="KW-0238">DNA-binding</keyword>
<keyword evidence="7" id="KW-1185">Reference proteome</keyword>
<dbReference type="PANTHER" id="PTHR30055">
    <property type="entry name" value="HTH-TYPE TRANSCRIPTIONAL REGULATOR RUTR"/>
    <property type="match status" value="1"/>
</dbReference>
<dbReference type="PANTHER" id="PTHR30055:SF234">
    <property type="entry name" value="HTH-TYPE TRANSCRIPTIONAL REGULATOR BETI"/>
    <property type="match status" value="1"/>
</dbReference>
<dbReference type="EMBL" id="JBHRWO010000010">
    <property type="protein sequence ID" value="MFC3493402.1"/>
    <property type="molecule type" value="Genomic_DNA"/>
</dbReference>
<dbReference type="Gene3D" id="1.10.357.10">
    <property type="entry name" value="Tetracycline Repressor, domain 2"/>
    <property type="match status" value="1"/>
</dbReference>
<evidence type="ECO:0000313" key="6">
    <source>
        <dbReference type="EMBL" id="MFC3493402.1"/>
    </source>
</evidence>
<evidence type="ECO:0000259" key="5">
    <source>
        <dbReference type="PROSITE" id="PS50977"/>
    </source>
</evidence>
<dbReference type="Proteomes" id="UP001595712">
    <property type="component" value="Unassembled WGS sequence"/>
</dbReference>
<dbReference type="InterPro" id="IPR009057">
    <property type="entry name" value="Homeodomain-like_sf"/>
</dbReference>
<comment type="caution">
    <text evidence="6">The sequence shown here is derived from an EMBL/GenBank/DDBJ whole genome shotgun (WGS) entry which is preliminary data.</text>
</comment>
<sequence length="201" mass="22081">MERESASEPSSDRRVRRSRAALMRAAVELVSERGTSGVPVADIAEAADVSRQVLYQHFGDRDSLLLEAALDLLERALTPSLPDELSAVNSRDHVLVLARHFVEHRSFYRAMLTGPSGFALNRALSEFFLPINRANVTRHFGDELEPRTADDLAAFITGGASAFFNVWVVEADDPLDPEALADRLMRVTIALGAIATEESHP</sequence>
<feature type="domain" description="HTH tetR-type" evidence="5">
    <location>
        <begin position="16"/>
        <end position="76"/>
    </location>
</feature>
<dbReference type="PROSITE" id="PS50977">
    <property type="entry name" value="HTH_TETR_2"/>
    <property type="match status" value="1"/>
</dbReference>
<feature type="DNA-binding region" description="H-T-H motif" evidence="4">
    <location>
        <begin position="39"/>
        <end position="58"/>
    </location>
</feature>
<dbReference type="Pfam" id="PF00440">
    <property type="entry name" value="TetR_N"/>
    <property type="match status" value="1"/>
</dbReference>
<accession>A0ABV7Q0N8</accession>
<organism evidence="6 7">
    <name type="scientific">Glycomyces rhizosphaerae</name>
    <dbReference type="NCBI Taxonomy" id="2054422"/>
    <lineage>
        <taxon>Bacteria</taxon>
        <taxon>Bacillati</taxon>
        <taxon>Actinomycetota</taxon>
        <taxon>Actinomycetes</taxon>
        <taxon>Glycomycetales</taxon>
        <taxon>Glycomycetaceae</taxon>
        <taxon>Glycomyces</taxon>
    </lineage>
</organism>
<dbReference type="SUPFAM" id="SSF46689">
    <property type="entry name" value="Homeodomain-like"/>
    <property type="match status" value="1"/>
</dbReference>
<dbReference type="InterPro" id="IPR050109">
    <property type="entry name" value="HTH-type_TetR-like_transc_reg"/>
</dbReference>
<dbReference type="RefSeq" id="WP_387975701.1">
    <property type="nucleotide sequence ID" value="NZ_JBHRWO010000010.1"/>
</dbReference>
<name>A0ABV7Q0N8_9ACTN</name>
<evidence type="ECO:0000256" key="3">
    <source>
        <dbReference type="ARBA" id="ARBA00023163"/>
    </source>
</evidence>
<keyword evidence="1" id="KW-0805">Transcription regulation</keyword>
<protein>
    <submittedName>
        <fullName evidence="6">TetR/AcrR family transcriptional regulator</fullName>
    </submittedName>
</protein>
<evidence type="ECO:0000256" key="1">
    <source>
        <dbReference type="ARBA" id="ARBA00023015"/>
    </source>
</evidence>
<keyword evidence="3" id="KW-0804">Transcription</keyword>
<dbReference type="InterPro" id="IPR001647">
    <property type="entry name" value="HTH_TetR"/>
</dbReference>
<dbReference type="PRINTS" id="PR00455">
    <property type="entry name" value="HTHTETR"/>
</dbReference>
<gene>
    <name evidence="6" type="ORF">ACFO8M_13025</name>
</gene>
<reference evidence="7" key="1">
    <citation type="journal article" date="2019" name="Int. J. Syst. Evol. Microbiol.">
        <title>The Global Catalogue of Microorganisms (GCM) 10K type strain sequencing project: providing services to taxonomists for standard genome sequencing and annotation.</title>
        <authorList>
            <consortium name="The Broad Institute Genomics Platform"/>
            <consortium name="The Broad Institute Genome Sequencing Center for Infectious Disease"/>
            <person name="Wu L."/>
            <person name="Ma J."/>
        </authorList>
    </citation>
    <scope>NUCLEOTIDE SEQUENCE [LARGE SCALE GENOMIC DNA]</scope>
    <source>
        <strain evidence="7">CGMCC 4.7396</strain>
    </source>
</reference>
<evidence type="ECO:0000256" key="2">
    <source>
        <dbReference type="ARBA" id="ARBA00023125"/>
    </source>
</evidence>
<evidence type="ECO:0000313" key="7">
    <source>
        <dbReference type="Proteomes" id="UP001595712"/>
    </source>
</evidence>